<protein>
    <recommendedName>
        <fullName evidence="1">Aminoglycoside phosphotransferase domain-containing protein</fullName>
    </recommendedName>
</protein>
<name>A0A074W605_9PEZI</name>
<dbReference type="PANTHER" id="PTHR21310">
    <property type="entry name" value="AMINOGLYCOSIDE PHOSPHOTRANSFERASE-RELATED-RELATED"/>
    <property type="match status" value="1"/>
</dbReference>
<dbReference type="HOGENOM" id="CLU_061423_0_0_1"/>
<reference evidence="2 3" key="1">
    <citation type="journal article" date="2014" name="BMC Genomics">
        <title>Genome sequencing of four Aureobasidium pullulans varieties: biotechnological potential, stress tolerance, and description of new species.</title>
        <authorList>
            <person name="Gostin Ar C."/>
            <person name="Ohm R.A."/>
            <person name="Kogej T."/>
            <person name="Sonjak S."/>
            <person name="Turk M."/>
            <person name="Zajc J."/>
            <person name="Zalar P."/>
            <person name="Grube M."/>
            <person name="Sun H."/>
            <person name="Han J."/>
            <person name="Sharma A."/>
            <person name="Chiniquy J."/>
            <person name="Ngan C.Y."/>
            <person name="Lipzen A."/>
            <person name="Barry K."/>
            <person name="Grigoriev I.V."/>
            <person name="Gunde-Cimerman N."/>
        </authorList>
    </citation>
    <scope>NUCLEOTIDE SEQUENCE [LARGE SCALE GENOMIC DNA]</scope>
    <source>
        <strain evidence="2 3">CBS 147.97</strain>
    </source>
</reference>
<dbReference type="Gene3D" id="3.90.1200.10">
    <property type="match status" value="1"/>
</dbReference>
<proteinExistence type="predicted"/>
<keyword evidence="3" id="KW-1185">Reference proteome</keyword>
<dbReference type="OrthoDB" id="5404599at2759"/>
<dbReference type="InterPro" id="IPR011009">
    <property type="entry name" value="Kinase-like_dom_sf"/>
</dbReference>
<accession>A0A074W605</accession>
<dbReference type="GeneID" id="25412706"/>
<dbReference type="EMBL" id="KL584732">
    <property type="protein sequence ID" value="KEQ68308.1"/>
    <property type="molecule type" value="Genomic_DNA"/>
</dbReference>
<dbReference type="InterPro" id="IPR051678">
    <property type="entry name" value="AGP_Transferase"/>
</dbReference>
<sequence>VRLSVVQLSEDCWRIGNMQILRHVVHDALAEDCSASWQDDRGRQFVLQQVQEDETQQPHTSVYLEPFHSLDDSAAVWSVAGTFCKVKKGFLCEDKAMCLVKNRFPHVPVPDVIFSWTEGNTYFLMTTSAVGDPLQTSWALLTSKQRVAIAKEVADYCQDLFSATSPNLCNVSGTGLSDAFLQLQIPPEQRTPQLEPLSLQQATHYFSPLEFEGPFLFMHGDLAPTNIIIQDGKVTGIIDWELAGYYPAFWIRFKARTHGMMLSSDKEMDEWEWTKLLDGELAEKDITLDQEKLDRWMQGKTKATG</sequence>
<feature type="domain" description="Aminoglycoside phosphotransferase" evidence="1">
    <location>
        <begin position="101"/>
        <end position="248"/>
    </location>
</feature>
<dbReference type="Pfam" id="PF01636">
    <property type="entry name" value="APH"/>
    <property type="match status" value="1"/>
</dbReference>
<evidence type="ECO:0000313" key="3">
    <source>
        <dbReference type="Proteomes" id="UP000027730"/>
    </source>
</evidence>
<feature type="non-terminal residue" evidence="2">
    <location>
        <position position="1"/>
    </location>
</feature>
<dbReference type="PANTHER" id="PTHR21310:SF15">
    <property type="entry name" value="AMINOGLYCOSIDE PHOSPHOTRANSFERASE DOMAIN-CONTAINING PROTEIN"/>
    <property type="match status" value="1"/>
</dbReference>
<gene>
    <name evidence="2" type="ORF">M436DRAFT_58719</name>
</gene>
<evidence type="ECO:0000313" key="2">
    <source>
        <dbReference type="EMBL" id="KEQ68308.1"/>
    </source>
</evidence>
<dbReference type="Proteomes" id="UP000027730">
    <property type="component" value="Unassembled WGS sequence"/>
</dbReference>
<dbReference type="SUPFAM" id="SSF56112">
    <property type="entry name" value="Protein kinase-like (PK-like)"/>
    <property type="match status" value="1"/>
</dbReference>
<dbReference type="AlphaFoldDB" id="A0A074W605"/>
<dbReference type="InterPro" id="IPR002575">
    <property type="entry name" value="Aminoglycoside_PTrfase"/>
</dbReference>
<evidence type="ECO:0000259" key="1">
    <source>
        <dbReference type="Pfam" id="PF01636"/>
    </source>
</evidence>
<dbReference type="RefSeq" id="XP_013422452.1">
    <property type="nucleotide sequence ID" value="XM_013566998.1"/>
</dbReference>
<organism evidence="2 3">
    <name type="scientific">Aureobasidium namibiae CBS 147.97</name>
    <dbReference type="NCBI Taxonomy" id="1043004"/>
    <lineage>
        <taxon>Eukaryota</taxon>
        <taxon>Fungi</taxon>
        <taxon>Dikarya</taxon>
        <taxon>Ascomycota</taxon>
        <taxon>Pezizomycotina</taxon>
        <taxon>Dothideomycetes</taxon>
        <taxon>Dothideomycetidae</taxon>
        <taxon>Dothideales</taxon>
        <taxon>Saccotheciaceae</taxon>
        <taxon>Aureobasidium</taxon>
    </lineage>
</organism>